<dbReference type="RefSeq" id="WP_093649383.1">
    <property type="nucleotide sequence ID" value="NZ_CTEN01000001.1"/>
</dbReference>
<dbReference type="PANTHER" id="PTHR35568:SF1">
    <property type="entry name" value="TRANSCRIPTIONAL REGULATOR DAUR"/>
    <property type="match status" value="1"/>
</dbReference>
<sequence length="219" mass="24751">MTDQELLNFYIQLLPFLGQILGNHTEIVIHDVSQPAHSLIAIENPISGRAIGAPLTDMFRQMIADKEYEEKDFVANYNGSSKHTSFLSSTFFIKNKGKLIGLLCVNKDTSSVNDFTLSLKNLLQGFNLSLLQNSQYSETFISNSMEDVIKERIQNTIVKSQTHPKRMSSEEKVTVIRQLQQEGVLTMKGAVNETANQLNVSVPTLYRYMKRASKIDEDE</sequence>
<evidence type="ECO:0000313" key="3">
    <source>
        <dbReference type="EMBL" id="CQR23644.1"/>
    </source>
</evidence>
<evidence type="ECO:0000259" key="2">
    <source>
        <dbReference type="Pfam" id="PF13309"/>
    </source>
</evidence>
<dbReference type="STRING" id="1608583.BN1356_00014"/>
<dbReference type="InterPro" id="IPR039445">
    <property type="entry name" value="DauR-like_HTH"/>
</dbReference>
<feature type="domain" description="YheO-like" evidence="1">
    <location>
        <begin position="7"/>
        <end position="114"/>
    </location>
</feature>
<keyword evidence="4" id="KW-1185">Reference proteome</keyword>
<dbReference type="Proteomes" id="UP000198604">
    <property type="component" value="Unassembled WGS sequence"/>
</dbReference>
<accession>A0A0E4CRL6</accession>
<dbReference type="GO" id="GO:0003677">
    <property type="term" value="F:DNA binding"/>
    <property type="evidence" value="ECO:0007669"/>
    <property type="project" value="UniProtKB-KW"/>
</dbReference>
<name>A0A0E4CRL6_9STRE</name>
<dbReference type="Pfam" id="PF13309">
    <property type="entry name" value="HTH_22"/>
    <property type="match status" value="1"/>
</dbReference>
<dbReference type="OrthoDB" id="9796595at2"/>
<keyword evidence="3" id="KW-0238">DNA-binding</keyword>
<proteinExistence type="predicted"/>
<organism evidence="3 4">
    <name type="scientific">Streptococcus varani</name>
    <dbReference type="NCBI Taxonomy" id="1608583"/>
    <lineage>
        <taxon>Bacteria</taxon>
        <taxon>Bacillati</taxon>
        <taxon>Bacillota</taxon>
        <taxon>Bacilli</taxon>
        <taxon>Lactobacillales</taxon>
        <taxon>Streptococcaceae</taxon>
        <taxon>Streptococcus</taxon>
    </lineage>
</organism>
<reference evidence="4" key="1">
    <citation type="submission" date="2015-03" db="EMBL/GenBank/DDBJ databases">
        <authorList>
            <person name="Urmite Genomes"/>
        </authorList>
    </citation>
    <scope>NUCLEOTIDE SEQUENCE [LARGE SCALE GENOMIC DNA]</scope>
    <source>
        <strain evidence="4">FF10</strain>
    </source>
</reference>
<dbReference type="AlphaFoldDB" id="A0A0E4CRL6"/>
<dbReference type="EMBL" id="CTEN01000001">
    <property type="protein sequence ID" value="CQR23644.1"/>
    <property type="molecule type" value="Genomic_DNA"/>
</dbReference>
<protein>
    <submittedName>
        <fullName evidence="3">DNA-binding protein</fullName>
    </submittedName>
</protein>
<dbReference type="Pfam" id="PF08348">
    <property type="entry name" value="PAS_6"/>
    <property type="match status" value="1"/>
</dbReference>
<gene>
    <name evidence="3" type="ORF">BN1356_00014</name>
</gene>
<dbReference type="PANTHER" id="PTHR35568">
    <property type="entry name" value="TRANSCRIPTIONAL REGULATOR DAUR"/>
    <property type="match status" value="1"/>
</dbReference>
<feature type="domain" description="Transcriptional regulator DauR-like HTH" evidence="2">
    <location>
        <begin position="149"/>
        <end position="209"/>
    </location>
</feature>
<evidence type="ECO:0000313" key="4">
    <source>
        <dbReference type="Proteomes" id="UP000198604"/>
    </source>
</evidence>
<dbReference type="InterPro" id="IPR013559">
    <property type="entry name" value="YheO"/>
</dbReference>
<evidence type="ECO:0000259" key="1">
    <source>
        <dbReference type="Pfam" id="PF08348"/>
    </source>
</evidence>
<dbReference type="InterPro" id="IPR039446">
    <property type="entry name" value="DauR-like"/>
</dbReference>